<gene>
    <name evidence="2" type="ORF">CDL18_14340</name>
</gene>
<dbReference type="EMBL" id="NIHM01000029">
    <property type="protein sequence ID" value="PLT52588.1"/>
    <property type="molecule type" value="Genomic_DNA"/>
</dbReference>
<dbReference type="InterPro" id="IPR013249">
    <property type="entry name" value="RNA_pol_sigma70_r4_t2"/>
</dbReference>
<proteinExistence type="predicted"/>
<dbReference type="InterPro" id="IPR013324">
    <property type="entry name" value="RNA_pol_sigma_r3/r4-like"/>
</dbReference>
<name>A0A2N5NEI6_MEDGN</name>
<evidence type="ECO:0000259" key="1">
    <source>
        <dbReference type="Pfam" id="PF08281"/>
    </source>
</evidence>
<dbReference type="Pfam" id="PF08281">
    <property type="entry name" value="Sigma70_r4_2"/>
    <property type="match status" value="1"/>
</dbReference>
<protein>
    <submittedName>
        <fullName evidence="2">RNA polymerase subunit sigma-70</fullName>
    </submittedName>
</protein>
<evidence type="ECO:0000313" key="2">
    <source>
        <dbReference type="EMBL" id="PLT52588.1"/>
    </source>
</evidence>
<feature type="domain" description="RNA polymerase sigma factor 70 region 4 type 2" evidence="1">
    <location>
        <begin position="79"/>
        <end position="130"/>
    </location>
</feature>
<dbReference type="GO" id="GO:0006352">
    <property type="term" value="P:DNA-templated transcription initiation"/>
    <property type="evidence" value="ECO:0007669"/>
    <property type="project" value="InterPro"/>
</dbReference>
<reference evidence="2 3" key="1">
    <citation type="journal article" date="2017" name="Genome Med.">
        <title>A novel Ruminococcus gnavus clade enriched in inflammatory bowel disease patients.</title>
        <authorList>
            <person name="Hall A.B."/>
            <person name="Yassour M."/>
            <person name="Sauk J."/>
            <person name="Garner A."/>
            <person name="Jiang X."/>
            <person name="Arthur T."/>
            <person name="Lagoudas G.K."/>
            <person name="Vatanen T."/>
            <person name="Fornelos N."/>
            <person name="Wilson R."/>
            <person name="Bertha M."/>
            <person name="Cohen M."/>
            <person name="Garber J."/>
            <person name="Khalili H."/>
            <person name="Gevers D."/>
            <person name="Ananthakrishnan A.N."/>
            <person name="Kugathasan S."/>
            <person name="Lander E.S."/>
            <person name="Blainey P."/>
            <person name="Vlamakis H."/>
            <person name="Xavier R.J."/>
            <person name="Huttenhower C."/>
        </authorList>
    </citation>
    <scope>NUCLEOTIDE SEQUENCE [LARGE SCALE GENOMIC DNA]</scope>
    <source>
        <strain evidence="2 3">RJX1118</strain>
    </source>
</reference>
<dbReference type="Gene3D" id="1.10.10.10">
    <property type="entry name" value="Winged helix-like DNA-binding domain superfamily/Winged helix DNA-binding domain"/>
    <property type="match status" value="1"/>
</dbReference>
<evidence type="ECO:0000313" key="3">
    <source>
        <dbReference type="Proteomes" id="UP000234849"/>
    </source>
</evidence>
<dbReference type="AlphaFoldDB" id="A0A2N5NEI6"/>
<accession>A0A2N5NEI6</accession>
<comment type="caution">
    <text evidence="2">The sequence shown here is derived from an EMBL/GenBank/DDBJ whole genome shotgun (WGS) entry which is preliminary data.</text>
</comment>
<dbReference type="SUPFAM" id="SSF88659">
    <property type="entry name" value="Sigma3 and sigma4 domains of RNA polymerase sigma factors"/>
    <property type="match status" value="1"/>
</dbReference>
<dbReference type="GO" id="GO:0016987">
    <property type="term" value="F:sigma factor activity"/>
    <property type="evidence" value="ECO:0007669"/>
    <property type="project" value="InterPro"/>
</dbReference>
<dbReference type="GO" id="GO:0003677">
    <property type="term" value="F:DNA binding"/>
    <property type="evidence" value="ECO:0007669"/>
    <property type="project" value="InterPro"/>
</dbReference>
<organism evidence="2 3">
    <name type="scientific">Mediterraneibacter gnavus</name>
    <name type="common">Ruminococcus gnavus</name>
    <dbReference type="NCBI Taxonomy" id="33038"/>
    <lineage>
        <taxon>Bacteria</taxon>
        <taxon>Bacillati</taxon>
        <taxon>Bacillota</taxon>
        <taxon>Clostridia</taxon>
        <taxon>Lachnospirales</taxon>
        <taxon>Lachnospiraceae</taxon>
        <taxon>Mediterraneibacter</taxon>
    </lineage>
</organism>
<dbReference type="RefSeq" id="WP_101880267.1">
    <property type="nucleotide sequence ID" value="NZ_NIHM01000029.1"/>
</dbReference>
<dbReference type="Proteomes" id="UP000234849">
    <property type="component" value="Unassembled WGS sequence"/>
</dbReference>
<sequence>MKTSSFKQAIEAQFDCLSKKVIKRAVKKGYRDMKRREKHECLFSDIPDYEQSRFGELDKYESDYTVFNILGIEVWVEDDQLSEVLKTLTEKKRNIILLSYFMDMSDSEISEFIKIPRSNVQYHRTKTLEAMKKLWRNANEEIRTSAF</sequence>
<dbReference type="InterPro" id="IPR036388">
    <property type="entry name" value="WH-like_DNA-bd_sf"/>
</dbReference>